<feature type="domain" description="ChrR-like cupin" evidence="1">
    <location>
        <begin position="106"/>
        <end position="196"/>
    </location>
</feature>
<proteinExistence type="predicted"/>
<evidence type="ECO:0000313" key="3">
    <source>
        <dbReference type="Proteomes" id="UP001595629"/>
    </source>
</evidence>
<evidence type="ECO:0000259" key="1">
    <source>
        <dbReference type="Pfam" id="PF12973"/>
    </source>
</evidence>
<dbReference type="InterPro" id="IPR025979">
    <property type="entry name" value="ChrR-like_cupin_dom"/>
</dbReference>
<name>A0ABV7TJ12_9RHOB</name>
<dbReference type="Pfam" id="PF12973">
    <property type="entry name" value="Cupin_7"/>
    <property type="match status" value="1"/>
</dbReference>
<dbReference type="Gene3D" id="1.10.10.1320">
    <property type="entry name" value="Anti-sigma factor, zinc-finger domain"/>
    <property type="match status" value="1"/>
</dbReference>
<dbReference type="InterPro" id="IPR011051">
    <property type="entry name" value="RmlC_Cupin_sf"/>
</dbReference>
<dbReference type="RefSeq" id="WP_386735993.1">
    <property type="nucleotide sequence ID" value="NZ_JBHRXI010000012.1"/>
</dbReference>
<organism evidence="2 3">
    <name type="scientific">Lutimaribacter marinistellae</name>
    <dbReference type="NCBI Taxonomy" id="1820329"/>
    <lineage>
        <taxon>Bacteria</taxon>
        <taxon>Pseudomonadati</taxon>
        <taxon>Pseudomonadota</taxon>
        <taxon>Alphaproteobacteria</taxon>
        <taxon>Rhodobacterales</taxon>
        <taxon>Roseobacteraceae</taxon>
        <taxon>Lutimaribacter</taxon>
    </lineage>
</organism>
<dbReference type="Proteomes" id="UP001595629">
    <property type="component" value="Unassembled WGS sequence"/>
</dbReference>
<keyword evidence="3" id="KW-1185">Reference proteome</keyword>
<dbReference type="NCBIfam" id="TIGR02451">
    <property type="entry name" value="anti_sig_ChrR"/>
    <property type="match status" value="1"/>
</dbReference>
<dbReference type="InterPro" id="IPR041916">
    <property type="entry name" value="Anti_sigma_zinc_sf"/>
</dbReference>
<protein>
    <submittedName>
        <fullName evidence="2">ChrR family anti-sigma-E factor</fullName>
    </submittedName>
</protein>
<accession>A0ABV7TJ12</accession>
<dbReference type="SUPFAM" id="SSF51182">
    <property type="entry name" value="RmlC-like cupins"/>
    <property type="match status" value="1"/>
</dbReference>
<gene>
    <name evidence="2" type="ORF">ACFORG_13175</name>
</gene>
<dbReference type="CDD" id="cd20301">
    <property type="entry name" value="cupin_ChrR"/>
    <property type="match status" value="1"/>
</dbReference>
<dbReference type="InterPro" id="IPR012807">
    <property type="entry name" value="Anti-sigma_ChrR"/>
</dbReference>
<reference evidence="3" key="1">
    <citation type="journal article" date="2019" name="Int. J. Syst. Evol. Microbiol.">
        <title>The Global Catalogue of Microorganisms (GCM) 10K type strain sequencing project: providing services to taxonomists for standard genome sequencing and annotation.</title>
        <authorList>
            <consortium name="The Broad Institute Genomics Platform"/>
            <consortium name="The Broad Institute Genome Sequencing Center for Infectious Disease"/>
            <person name="Wu L."/>
            <person name="Ma J."/>
        </authorList>
    </citation>
    <scope>NUCLEOTIDE SEQUENCE [LARGE SCALE GENOMIC DNA]</scope>
    <source>
        <strain evidence="3">KCTC 42911</strain>
    </source>
</reference>
<comment type="caution">
    <text evidence="2">The sequence shown here is derived from an EMBL/GenBank/DDBJ whole genome shotgun (WGS) entry which is preliminary data.</text>
</comment>
<sequence length="218" mass="23668">MKDRIKHHLTDELLMAYSAGALPEAFDLMVATHLSLCDECRARAESFDAIGGVLLEDDEMTASEMGSQSLAATMELIKKGPARPRTKDTAACSVLPAPLRDYVGGDVSRIKWRPIGMGVKQAIIANSPEASARLLYIPAGTAVPDHGHNGMELTMVLQGAFSDEVDRFARGDVEIADEDLEHMPVADVGEDCICLAVTDAPLKFNSLMPRLLQPFFRI</sequence>
<dbReference type="InterPro" id="IPR014710">
    <property type="entry name" value="RmlC-like_jellyroll"/>
</dbReference>
<evidence type="ECO:0000313" key="2">
    <source>
        <dbReference type="EMBL" id="MFC3614719.1"/>
    </source>
</evidence>
<dbReference type="Gene3D" id="2.60.120.10">
    <property type="entry name" value="Jelly Rolls"/>
    <property type="match status" value="1"/>
</dbReference>
<dbReference type="EMBL" id="JBHRXI010000012">
    <property type="protein sequence ID" value="MFC3614719.1"/>
    <property type="molecule type" value="Genomic_DNA"/>
</dbReference>